<feature type="compositionally biased region" description="Basic and acidic residues" evidence="4">
    <location>
        <begin position="215"/>
        <end position="227"/>
    </location>
</feature>
<sequence length="282" mass="31810">MAAGNAFTSKPALPSSLSPIAPTSKPDQRRLSGAFMISLERIEPDPDQPRKQVEPSHIEELAQSIAALGVLQPITVREVPGADRYRIVAGECRYRAAKQAGLTEIPAWIRTPEQKKVLLEQVVENWQRSDLSPFEIADSLGILRDANGYSQQELANITGKSKGEISRILRLLELDPEVQQVARQDASGRIARRHLYAMRDLPVSEQLELLHEIQQGHHTTESVEQRAQRKSTPLPPKNKARRRTEKFRTTHALITMQFEDDSPTVEMMLDALHEVKQRLLDK</sequence>
<dbReference type="GO" id="GO:0007059">
    <property type="term" value="P:chromosome segregation"/>
    <property type="evidence" value="ECO:0007669"/>
    <property type="project" value="UniProtKB-KW"/>
</dbReference>
<dbReference type="InterPro" id="IPR050336">
    <property type="entry name" value="Chromosome_partition/occlusion"/>
</dbReference>
<dbReference type="RefSeq" id="WP_150079622.1">
    <property type="nucleotide sequence ID" value="NZ_VWOX01000025.1"/>
</dbReference>
<feature type="compositionally biased region" description="Low complexity" evidence="4">
    <location>
        <begin position="8"/>
        <end position="24"/>
    </location>
</feature>
<dbReference type="Pfam" id="PF17762">
    <property type="entry name" value="HTH_ParB"/>
    <property type="match status" value="1"/>
</dbReference>
<dbReference type="Gene3D" id="3.90.1530.30">
    <property type="match status" value="1"/>
</dbReference>
<dbReference type="InterPro" id="IPR036086">
    <property type="entry name" value="ParB/Sulfiredoxin_sf"/>
</dbReference>
<dbReference type="CDD" id="cd16393">
    <property type="entry name" value="SPO0J_N"/>
    <property type="match status" value="1"/>
</dbReference>
<protein>
    <submittedName>
        <fullName evidence="6">ParB/RepB/Spo0J family partition protein</fullName>
    </submittedName>
</protein>
<proteinExistence type="inferred from homology"/>
<evidence type="ECO:0000256" key="2">
    <source>
        <dbReference type="ARBA" id="ARBA00022829"/>
    </source>
</evidence>
<dbReference type="InterPro" id="IPR004437">
    <property type="entry name" value="ParB/RepB/Spo0J"/>
</dbReference>
<dbReference type="Gene3D" id="1.10.10.2830">
    <property type="match status" value="1"/>
</dbReference>
<dbReference type="GO" id="GO:0045881">
    <property type="term" value="P:positive regulation of sporulation resulting in formation of a cellular spore"/>
    <property type="evidence" value="ECO:0007669"/>
    <property type="project" value="TreeGrafter"/>
</dbReference>
<dbReference type="PANTHER" id="PTHR33375:SF1">
    <property type="entry name" value="CHROMOSOME-PARTITIONING PROTEIN PARB-RELATED"/>
    <property type="match status" value="1"/>
</dbReference>
<feature type="region of interest" description="Disordered" evidence="4">
    <location>
        <begin position="215"/>
        <end position="248"/>
    </location>
</feature>
<dbReference type="EMBL" id="VWOX01000025">
    <property type="protein sequence ID" value="KAA5538799.1"/>
    <property type="molecule type" value="Genomic_DNA"/>
</dbReference>
<organism evidence="6 7">
    <name type="scientific">Roseiconus nitratireducens</name>
    <dbReference type="NCBI Taxonomy" id="2605748"/>
    <lineage>
        <taxon>Bacteria</taxon>
        <taxon>Pseudomonadati</taxon>
        <taxon>Planctomycetota</taxon>
        <taxon>Planctomycetia</taxon>
        <taxon>Pirellulales</taxon>
        <taxon>Pirellulaceae</taxon>
        <taxon>Roseiconus</taxon>
    </lineage>
</organism>
<reference evidence="6 7" key="1">
    <citation type="submission" date="2019-08" db="EMBL/GenBank/DDBJ databases">
        <authorList>
            <person name="Dhanesh K."/>
            <person name="Kumar G."/>
            <person name="Sasikala C."/>
            <person name="Venkata Ramana C."/>
        </authorList>
    </citation>
    <scope>NUCLEOTIDE SEQUENCE [LARGE SCALE GENOMIC DNA]</scope>
    <source>
        <strain evidence="6 7">JC645</strain>
    </source>
</reference>
<evidence type="ECO:0000256" key="3">
    <source>
        <dbReference type="ARBA" id="ARBA00023125"/>
    </source>
</evidence>
<accession>A0A5M6CZT4</accession>
<evidence type="ECO:0000313" key="6">
    <source>
        <dbReference type="EMBL" id="KAA5538799.1"/>
    </source>
</evidence>
<feature type="domain" description="HTH cro/C1-type" evidence="5">
    <location>
        <begin position="143"/>
        <end position="170"/>
    </location>
</feature>
<dbReference type="InterPro" id="IPR001387">
    <property type="entry name" value="Cro/C1-type_HTH"/>
</dbReference>
<keyword evidence="7" id="KW-1185">Reference proteome</keyword>
<dbReference type="NCBIfam" id="TIGR00180">
    <property type="entry name" value="parB_part"/>
    <property type="match status" value="1"/>
</dbReference>
<dbReference type="InterPro" id="IPR041468">
    <property type="entry name" value="HTH_ParB/Spo0J"/>
</dbReference>
<name>A0A5M6CZT4_9BACT</name>
<evidence type="ECO:0000259" key="5">
    <source>
        <dbReference type="PROSITE" id="PS50943"/>
    </source>
</evidence>
<dbReference type="FunFam" id="3.90.1530.30:FF:000001">
    <property type="entry name" value="Chromosome partitioning protein ParB"/>
    <property type="match status" value="1"/>
</dbReference>
<dbReference type="SUPFAM" id="SSF110849">
    <property type="entry name" value="ParB/Sulfiredoxin"/>
    <property type="match status" value="1"/>
</dbReference>
<dbReference type="PROSITE" id="PS50943">
    <property type="entry name" value="HTH_CROC1"/>
    <property type="match status" value="1"/>
</dbReference>
<dbReference type="GO" id="GO:0005694">
    <property type="term" value="C:chromosome"/>
    <property type="evidence" value="ECO:0007669"/>
    <property type="project" value="TreeGrafter"/>
</dbReference>
<evidence type="ECO:0000256" key="4">
    <source>
        <dbReference type="SAM" id="MobiDB-lite"/>
    </source>
</evidence>
<dbReference type="CDD" id="cd00093">
    <property type="entry name" value="HTH_XRE"/>
    <property type="match status" value="1"/>
</dbReference>
<dbReference type="SMART" id="SM00470">
    <property type="entry name" value="ParB"/>
    <property type="match status" value="1"/>
</dbReference>
<keyword evidence="2" id="KW-0159">Chromosome partition</keyword>
<comment type="caution">
    <text evidence="6">The sequence shown here is derived from an EMBL/GenBank/DDBJ whole genome shotgun (WGS) entry which is preliminary data.</text>
</comment>
<dbReference type="AlphaFoldDB" id="A0A5M6CZT4"/>
<dbReference type="Proteomes" id="UP000324479">
    <property type="component" value="Unassembled WGS sequence"/>
</dbReference>
<dbReference type="InterPro" id="IPR003115">
    <property type="entry name" value="ParB_N"/>
</dbReference>
<evidence type="ECO:0000256" key="1">
    <source>
        <dbReference type="ARBA" id="ARBA00006295"/>
    </source>
</evidence>
<feature type="region of interest" description="Disordered" evidence="4">
    <location>
        <begin position="1"/>
        <end position="29"/>
    </location>
</feature>
<dbReference type="PANTHER" id="PTHR33375">
    <property type="entry name" value="CHROMOSOME-PARTITIONING PROTEIN PARB-RELATED"/>
    <property type="match status" value="1"/>
</dbReference>
<dbReference type="Pfam" id="PF02195">
    <property type="entry name" value="ParB_N"/>
    <property type="match status" value="1"/>
</dbReference>
<evidence type="ECO:0000313" key="7">
    <source>
        <dbReference type="Proteomes" id="UP000324479"/>
    </source>
</evidence>
<dbReference type="GO" id="GO:0003677">
    <property type="term" value="F:DNA binding"/>
    <property type="evidence" value="ECO:0007669"/>
    <property type="project" value="UniProtKB-KW"/>
</dbReference>
<keyword evidence="3" id="KW-0238">DNA-binding</keyword>
<comment type="similarity">
    <text evidence="1">Belongs to the ParB family.</text>
</comment>
<gene>
    <name evidence="6" type="ORF">FYK55_26275</name>
</gene>